<accession>A0ABV7Y5L0</accession>
<proteinExistence type="predicted"/>
<organism evidence="2 3">
    <name type="scientific">Tenggerimyces flavus</name>
    <dbReference type="NCBI Taxonomy" id="1708749"/>
    <lineage>
        <taxon>Bacteria</taxon>
        <taxon>Bacillati</taxon>
        <taxon>Actinomycetota</taxon>
        <taxon>Actinomycetes</taxon>
        <taxon>Propionibacteriales</taxon>
        <taxon>Nocardioidaceae</taxon>
        <taxon>Tenggerimyces</taxon>
    </lineage>
</organism>
<dbReference type="Gene3D" id="3.40.630.30">
    <property type="match status" value="1"/>
</dbReference>
<name>A0ABV7Y5L0_9ACTN</name>
<keyword evidence="2" id="KW-0012">Acyltransferase</keyword>
<dbReference type="InterPro" id="IPR000182">
    <property type="entry name" value="GNAT_dom"/>
</dbReference>
<feature type="domain" description="N-acetyltransferase" evidence="1">
    <location>
        <begin position="6"/>
        <end position="181"/>
    </location>
</feature>
<dbReference type="Proteomes" id="UP001595699">
    <property type="component" value="Unassembled WGS sequence"/>
</dbReference>
<dbReference type="InterPro" id="IPR016181">
    <property type="entry name" value="Acyl_CoA_acyltransferase"/>
</dbReference>
<protein>
    <submittedName>
        <fullName evidence="2">GNAT family N-acetyltransferase</fullName>
        <ecNumber evidence="2">2.3.-.-</ecNumber>
    </submittedName>
</protein>
<reference evidence="3" key="1">
    <citation type="journal article" date="2019" name="Int. J. Syst. Evol. Microbiol.">
        <title>The Global Catalogue of Microorganisms (GCM) 10K type strain sequencing project: providing services to taxonomists for standard genome sequencing and annotation.</title>
        <authorList>
            <consortium name="The Broad Institute Genomics Platform"/>
            <consortium name="The Broad Institute Genome Sequencing Center for Infectious Disease"/>
            <person name="Wu L."/>
            <person name="Ma J."/>
        </authorList>
    </citation>
    <scope>NUCLEOTIDE SEQUENCE [LARGE SCALE GENOMIC DNA]</scope>
    <source>
        <strain evidence="3">CGMCC 4.7241</strain>
    </source>
</reference>
<keyword evidence="2" id="KW-0808">Transferase</keyword>
<dbReference type="GO" id="GO:0016746">
    <property type="term" value="F:acyltransferase activity"/>
    <property type="evidence" value="ECO:0007669"/>
    <property type="project" value="UniProtKB-KW"/>
</dbReference>
<keyword evidence="3" id="KW-1185">Reference proteome</keyword>
<dbReference type="Pfam" id="PF00583">
    <property type="entry name" value="Acetyltransf_1"/>
    <property type="match status" value="1"/>
</dbReference>
<evidence type="ECO:0000313" key="2">
    <source>
        <dbReference type="EMBL" id="MFC3759550.1"/>
    </source>
</evidence>
<evidence type="ECO:0000313" key="3">
    <source>
        <dbReference type="Proteomes" id="UP001595699"/>
    </source>
</evidence>
<dbReference type="RefSeq" id="WP_205122070.1">
    <property type="nucleotide sequence ID" value="NZ_JAFBCM010000001.1"/>
</dbReference>
<dbReference type="SUPFAM" id="SSF55729">
    <property type="entry name" value="Acyl-CoA N-acyltransferases (Nat)"/>
    <property type="match status" value="1"/>
</dbReference>
<evidence type="ECO:0000259" key="1">
    <source>
        <dbReference type="PROSITE" id="PS51186"/>
    </source>
</evidence>
<comment type="caution">
    <text evidence="2">The sequence shown here is derived from an EMBL/GenBank/DDBJ whole genome shotgun (WGS) entry which is preliminary data.</text>
</comment>
<sequence>METPRIIVRPASLKDLAAVHALAERSVLTLLDEVYTAAQLEAGRTVGLYQVEEELFADGTYYVLEVDGLLVAGSGWSARGQFYPPGTPDGSAHSAHSAAVTTATMRATYVDPAWTRRGFASLLAQTTEAAARIAGFRRFEALCTPLSEAVRLRLGYHVAERVTVRVLDDISWPAALMRKTV</sequence>
<dbReference type="PROSITE" id="PS51186">
    <property type="entry name" value="GNAT"/>
    <property type="match status" value="1"/>
</dbReference>
<dbReference type="EMBL" id="JBHRZH010000001">
    <property type="protein sequence ID" value="MFC3759550.1"/>
    <property type="molecule type" value="Genomic_DNA"/>
</dbReference>
<dbReference type="EC" id="2.3.-.-" evidence="2"/>
<gene>
    <name evidence="2" type="ORF">ACFOUW_01745</name>
</gene>